<evidence type="ECO:0000259" key="1">
    <source>
        <dbReference type="Pfam" id="PF13403"/>
    </source>
</evidence>
<gene>
    <name evidence="2" type="ORF">ACFQ3C_06240</name>
</gene>
<reference evidence="3" key="1">
    <citation type="journal article" date="2019" name="Int. J. Syst. Evol. Microbiol.">
        <title>The Global Catalogue of Microorganisms (GCM) 10K type strain sequencing project: providing services to taxonomists for standard genome sequencing and annotation.</title>
        <authorList>
            <consortium name="The Broad Institute Genomics Platform"/>
            <consortium name="The Broad Institute Genome Sequencing Center for Infectious Disease"/>
            <person name="Wu L."/>
            <person name="Ma J."/>
        </authorList>
    </citation>
    <scope>NUCLEOTIDE SEQUENCE [LARGE SCALE GENOMIC DNA]</scope>
    <source>
        <strain evidence="3">CCUG 55328</strain>
    </source>
</reference>
<protein>
    <submittedName>
        <fullName evidence="2">Hint domain-containing protein</fullName>
    </submittedName>
</protein>
<name>A0ABW3TBC2_9RHOB</name>
<organism evidence="2 3">
    <name type="scientific">Seohaeicola saemankumensis</name>
    <dbReference type="NCBI Taxonomy" id="481181"/>
    <lineage>
        <taxon>Bacteria</taxon>
        <taxon>Pseudomonadati</taxon>
        <taxon>Pseudomonadota</taxon>
        <taxon>Alphaproteobacteria</taxon>
        <taxon>Rhodobacterales</taxon>
        <taxon>Roseobacteraceae</taxon>
        <taxon>Seohaeicola</taxon>
    </lineage>
</organism>
<dbReference type="InterPro" id="IPR028992">
    <property type="entry name" value="Hedgehog/Intein_dom"/>
</dbReference>
<accession>A0ABW3TBC2</accession>
<sequence length="157" mass="16336">MNATFTPPPQTAFVAGTIVLTAEGAIPVELLGPGDRIITRNTGIMKIGGIAFFRRFGDFVTIAAGSLGPQMPQRDTVLAADHPILLRGRLAMDASGQTSCLVAAVDLAQVLPEVTGLALLRGGEKKMVHLTLETNQIVYADGLETLCASTTSAMTGA</sequence>
<evidence type="ECO:0000313" key="3">
    <source>
        <dbReference type="Proteomes" id="UP001597151"/>
    </source>
</evidence>
<keyword evidence="3" id="KW-1185">Reference proteome</keyword>
<dbReference type="Pfam" id="PF13403">
    <property type="entry name" value="Hint_2"/>
    <property type="match status" value="1"/>
</dbReference>
<feature type="domain" description="Hedgehog/Intein (Hint)" evidence="1">
    <location>
        <begin position="12"/>
        <end position="145"/>
    </location>
</feature>
<dbReference type="EMBL" id="JBHTKR010000002">
    <property type="protein sequence ID" value="MFD1194263.1"/>
    <property type="molecule type" value="Genomic_DNA"/>
</dbReference>
<proteinExistence type="predicted"/>
<dbReference type="Proteomes" id="UP001597151">
    <property type="component" value="Unassembled WGS sequence"/>
</dbReference>
<comment type="caution">
    <text evidence="2">The sequence shown here is derived from an EMBL/GenBank/DDBJ whole genome shotgun (WGS) entry which is preliminary data.</text>
</comment>
<dbReference type="RefSeq" id="WP_380789648.1">
    <property type="nucleotide sequence ID" value="NZ_JBHTKR010000002.1"/>
</dbReference>
<evidence type="ECO:0000313" key="2">
    <source>
        <dbReference type="EMBL" id="MFD1194263.1"/>
    </source>
</evidence>